<dbReference type="PANTHER" id="PTHR33202:SF7">
    <property type="entry name" value="FERRIC UPTAKE REGULATION PROTEIN"/>
    <property type="match status" value="1"/>
</dbReference>
<dbReference type="EMBL" id="CABIKM010000015">
    <property type="protein sequence ID" value="VUZ84636.1"/>
    <property type="molecule type" value="Genomic_DNA"/>
</dbReference>
<name>A0A564ZHN4_9BACT</name>
<dbReference type="GO" id="GO:0045892">
    <property type="term" value="P:negative regulation of DNA-templated transcription"/>
    <property type="evidence" value="ECO:0007669"/>
    <property type="project" value="TreeGrafter"/>
</dbReference>
<organism evidence="9 10">
    <name type="scientific">Candidatus Methylomirabilis lanthanidiphila</name>
    <dbReference type="NCBI Taxonomy" id="2211376"/>
    <lineage>
        <taxon>Bacteria</taxon>
        <taxon>Candidatus Methylomirabilota</taxon>
        <taxon>Candidatus Methylomirabilia</taxon>
        <taxon>Candidatus Methylomirabilales</taxon>
        <taxon>Candidatus Methylomirabilaceae</taxon>
        <taxon>Candidatus Methylomirabilis</taxon>
    </lineage>
</organism>
<dbReference type="Gene3D" id="1.10.10.10">
    <property type="entry name" value="Winged helix-like DNA-binding domain superfamily/Winged helix DNA-binding domain"/>
    <property type="match status" value="1"/>
</dbReference>
<dbReference type="InterPro" id="IPR043135">
    <property type="entry name" value="Fur_C"/>
</dbReference>
<dbReference type="Gene3D" id="3.30.1490.190">
    <property type="match status" value="1"/>
</dbReference>
<evidence type="ECO:0000256" key="7">
    <source>
        <dbReference type="PIRSR" id="PIRSR602481-1"/>
    </source>
</evidence>
<feature type="binding site" evidence="8">
    <location>
        <position position="137"/>
    </location>
    <ligand>
        <name>Fe cation</name>
        <dbReference type="ChEBI" id="CHEBI:24875"/>
    </ligand>
</feature>
<feature type="binding site" evidence="7">
    <location>
        <position position="148"/>
    </location>
    <ligand>
        <name>Zn(2+)</name>
        <dbReference type="ChEBI" id="CHEBI:29105"/>
    </ligand>
</feature>
<dbReference type="GO" id="GO:0000976">
    <property type="term" value="F:transcription cis-regulatory region binding"/>
    <property type="evidence" value="ECO:0007669"/>
    <property type="project" value="TreeGrafter"/>
</dbReference>
<evidence type="ECO:0000256" key="4">
    <source>
        <dbReference type="ARBA" id="ARBA00023015"/>
    </source>
</evidence>
<sequence length="182" mass="20465">MIINMSQRRQTITDLLANRRFRLTEPRQAVFEVLMDAGKPLSAAQIHTRLNHSRVNLVSVYRTVQLFVNLGILRAVDASAGSQRFELVEPYNEHHHHLICTRCGEIVELEGCLLTEKALDMISHRVRQDKQFEVTGHEVQILGRCGDCSIERQSVARAADIGNGGRRWAGRAAARKTVEANG</sequence>
<dbReference type="AlphaFoldDB" id="A0A564ZHN4"/>
<dbReference type="GO" id="GO:0008270">
    <property type="term" value="F:zinc ion binding"/>
    <property type="evidence" value="ECO:0007669"/>
    <property type="project" value="TreeGrafter"/>
</dbReference>
<gene>
    <name evidence="9" type="primary">zur</name>
    <name evidence="9" type="ORF">MELA_01009</name>
</gene>
<keyword evidence="4" id="KW-0805">Transcription regulation</keyword>
<dbReference type="SUPFAM" id="SSF46785">
    <property type="entry name" value="Winged helix' DNA-binding domain"/>
    <property type="match status" value="1"/>
</dbReference>
<feature type="binding site" evidence="7">
    <location>
        <position position="145"/>
    </location>
    <ligand>
        <name>Zn(2+)</name>
        <dbReference type="ChEBI" id="CHEBI:29105"/>
    </ligand>
</feature>
<keyword evidence="3 7" id="KW-0862">Zinc</keyword>
<evidence type="ECO:0000256" key="1">
    <source>
        <dbReference type="ARBA" id="ARBA00007957"/>
    </source>
</evidence>
<feature type="binding site" evidence="7">
    <location>
        <position position="103"/>
    </location>
    <ligand>
        <name>Zn(2+)</name>
        <dbReference type="ChEBI" id="CHEBI:29105"/>
    </ligand>
</feature>
<proteinExistence type="inferred from homology"/>
<evidence type="ECO:0000313" key="9">
    <source>
        <dbReference type="EMBL" id="VUZ84636.1"/>
    </source>
</evidence>
<dbReference type="GO" id="GO:0003700">
    <property type="term" value="F:DNA-binding transcription factor activity"/>
    <property type="evidence" value="ECO:0007669"/>
    <property type="project" value="InterPro"/>
</dbReference>
<keyword evidence="10" id="KW-1185">Reference proteome</keyword>
<dbReference type="CDD" id="cd07153">
    <property type="entry name" value="Fur_like"/>
    <property type="match status" value="1"/>
</dbReference>
<accession>A0A564ZHN4</accession>
<comment type="cofactor">
    <cofactor evidence="8">
        <name>Mn(2+)</name>
        <dbReference type="ChEBI" id="CHEBI:29035"/>
    </cofactor>
    <cofactor evidence="8">
        <name>Fe(2+)</name>
        <dbReference type="ChEBI" id="CHEBI:29033"/>
    </cofactor>
    <text evidence="8">Binds 1 Mn(2+) or Fe(2+) ion per subunit.</text>
</comment>
<dbReference type="InterPro" id="IPR002481">
    <property type="entry name" value="FUR"/>
</dbReference>
<evidence type="ECO:0000256" key="3">
    <source>
        <dbReference type="ARBA" id="ARBA00022833"/>
    </source>
</evidence>
<dbReference type="Pfam" id="PF01475">
    <property type="entry name" value="FUR"/>
    <property type="match status" value="1"/>
</dbReference>
<feature type="binding site" evidence="7">
    <location>
        <position position="100"/>
    </location>
    <ligand>
        <name>Zn(2+)</name>
        <dbReference type="ChEBI" id="CHEBI:29105"/>
    </ligand>
</feature>
<evidence type="ECO:0000256" key="2">
    <source>
        <dbReference type="ARBA" id="ARBA00022491"/>
    </source>
</evidence>
<dbReference type="PANTHER" id="PTHR33202">
    <property type="entry name" value="ZINC UPTAKE REGULATION PROTEIN"/>
    <property type="match status" value="1"/>
</dbReference>
<protein>
    <submittedName>
        <fullName evidence="9">Zinc-specific metallo-regulatory protein</fullName>
    </submittedName>
</protein>
<evidence type="ECO:0000256" key="6">
    <source>
        <dbReference type="ARBA" id="ARBA00023163"/>
    </source>
</evidence>
<reference evidence="9 10" key="1">
    <citation type="submission" date="2019-07" db="EMBL/GenBank/DDBJ databases">
        <authorList>
            <person name="Cremers G."/>
        </authorList>
    </citation>
    <scope>NUCLEOTIDE SEQUENCE [LARGE SCALE GENOMIC DNA]</scope>
</reference>
<feature type="binding site" evidence="8">
    <location>
        <position position="94"/>
    </location>
    <ligand>
        <name>Fe cation</name>
        <dbReference type="ChEBI" id="CHEBI:24875"/>
    </ligand>
</feature>
<evidence type="ECO:0000256" key="8">
    <source>
        <dbReference type="PIRSR" id="PIRSR602481-2"/>
    </source>
</evidence>
<keyword evidence="8" id="KW-0408">Iron</keyword>
<dbReference type="Proteomes" id="UP000334340">
    <property type="component" value="Unassembled WGS sequence"/>
</dbReference>
<comment type="cofactor">
    <cofactor evidence="7">
        <name>Zn(2+)</name>
        <dbReference type="ChEBI" id="CHEBI:29105"/>
    </cofactor>
    <text evidence="7">Binds 1 zinc ion per subunit.</text>
</comment>
<dbReference type="InterPro" id="IPR036390">
    <property type="entry name" value="WH_DNA-bd_sf"/>
</dbReference>
<keyword evidence="2" id="KW-0678">Repressor</keyword>
<evidence type="ECO:0000313" key="10">
    <source>
        <dbReference type="Proteomes" id="UP000334340"/>
    </source>
</evidence>
<keyword evidence="7" id="KW-0479">Metal-binding</keyword>
<dbReference type="GO" id="GO:1900376">
    <property type="term" value="P:regulation of secondary metabolite biosynthetic process"/>
    <property type="evidence" value="ECO:0007669"/>
    <property type="project" value="TreeGrafter"/>
</dbReference>
<keyword evidence="5" id="KW-0238">DNA-binding</keyword>
<keyword evidence="6" id="KW-0804">Transcription</keyword>
<dbReference type="InterPro" id="IPR036388">
    <property type="entry name" value="WH-like_DNA-bd_sf"/>
</dbReference>
<comment type="similarity">
    <text evidence="1">Belongs to the Fur family.</text>
</comment>
<evidence type="ECO:0000256" key="5">
    <source>
        <dbReference type="ARBA" id="ARBA00023125"/>
    </source>
</evidence>